<protein>
    <submittedName>
        <fullName evidence="1">Uncharacterized protein</fullName>
    </submittedName>
</protein>
<evidence type="ECO:0000313" key="1">
    <source>
        <dbReference type="EMBL" id="GBB84819.1"/>
    </source>
</evidence>
<organism evidence="1 2">
    <name type="scientific">Rhizophagus clarus</name>
    <dbReference type="NCBI Taxonomy" id="94130"/>
    <lineage>
        <taxon>Eukaryota</taxon>
        <taxon>Fungi</taxon>
        <taxon>Fungi incertae sedis</taxon>
        <taxon>Mucoromycota</taxon>
        <taxon>Glomeromycotina</taxon>
        <taxon>Glomeromycetes</taxon>
        <taxon>Glomerales</taxon>
        <taxon>Glomeraceae</taxon>
        <taxon>Rhizophagus</taxon>
    </lineage>
</organism>
<comment type="caution">
    <text evidence="1">The sequence shown here is derived from an EMBL/GenBank/DDBJ whole genome shotgun (WGS) entry which is preliminary data.</text>
</comment>
<dbReference type="AlphaFoldDB" id="A0A2Z6QGD9"/>
<dbReference type="Proteomes" id="UP000247702">
    <property type="component" value="Unassembled WGS sequence"/>
</dbReference>
<evidence type="ECO:0000313" key="2">
    <source>
        <dbReference type="Proteomes" id="UP000247702"/>
    </source>
</evidence>
<name>A0A2Z6QGD9_9GLOM</name>
<proteinExistence type="predicted"/>
<gene>
    <name evidence="1" type="ORF">RclHR1_01140008</name>
</gene>
<reference evidence="1 2" key="1">
    <citation type="submission" date="2017-11" db="EMBL/GenBank/DDBJ databases">
        <title>The genome of Rhizophagus clarus HR1 reveals common genetic basis of auxotrophy among arbuscular mycorrhizal fungi.</title>
        <authorList>
            <person name="Kobayashi Y."/>
        </authorList>
    </citation>
    <scope>NUCLEOTIDE SEQUENCE [LARGE SCALE GENOMIC DNA]</scope>
    <source>
        <strain evidence="1 2">HR1</strain>
    </source>
</reference>
<sequence length="97" mass="10716">MGDDWKCQECGQEANGSISTHYKEYSNLENIVLIAHGGFESVYKAIRKNGLILVAGISTGLNRDGRSSTAAIRIHRVIHDPYNENMPLLINSKMAVI</sequence>
<keyword evidence="2" id="KW-1185">Reference proteome</keyword>
<dbReference type="EMBL" id="BEXD01000158">
    <property type="protein sequence ID" value="GBB84819.1"/>
    <property type="molecule type" value="Genomic_DNA"/>
</dbReference>
<accession>A0A2Z6QGD9</accession>